<feature type="region of interest" description="Disordered" evidence="1">
    <location>
        <begin position="20"/>
        <end position="48"/>
    </location>
</feature>
<evidence type="ECO:0000256" key="1">
    <source>
        <dbReference type="SAM" id="MobiDB-lite"/>
    </source>
</evidence>
<evidence type="ECO:0000313" key="2">
    <source>
        <dbReference type="EMBL" id="XDQ45909.1"/>
    </source>
</evidence>
<proteinExistence type="predicted"/>
<dbReference type="RefSeq" id="WP_369224774.1">
    <property type="nucleotide sequence ID" value="NZ_CP163441.1"/>
</dbReference>
<dbReference type="AlphaFoldDB" id="A0AB39QTH1"/>
<protein>
    <submittedName>
        <fullName evidence="2">Uncharacterized protein</fullName>
    </submittedName>
</protein>
<reference evidence="2" key="1">
    <citation type="submission" date="2024-07" db="EMBL/GenBank/DDBJ databases">
        <authorList>
            <person name="Yu S.T."/>
        </authorList>
    </citation>
    <scope>NUCLEOTIDE SEQUENCE</scope>
    <source>
        <strain evidence="2">R39</strain>
    </source>
</reference>
<gene>
    <name evidence="2" type="ORF">AB5J52_28645</name>
</gene>
<accession>A0AB39QTH1</accession>
<sequence length="103" mass="11653">MPHCIVRIFEPLLRLLLPAPGRHRSPDQPSAGPCMEAPTARPSRASASPVLRGEEIGLVRPYLAAHERREQQRRRTRRRVVRLAVHGIDIDAQLINGVEVRAW</sequence>
<name>A0AB39QTH1_9ACTN</name>
<feature type="compositionally biased region" description="Low complexity" evidence="1">
    <location>
        <begin position="37"/>
        <end position="48"/>
    </location>
</feature>
<dbReference type="EMBL" id="CP163441">
    <property type="protein sequence ID" value="XDQ45909.1"/>
    <property type="molecule type" value="Genomic_DNA"/>
</dbReference>
<organism evidence="2">
    <name type="scientific">Streptomyces sp. R39</name>
    <dbReference type="NCBI Taxonomy" id="3238631"/>
    <lineage>
        <taxon>Bacteria</taxon>
        <taxon>Bacillati</taxon>
        <taxon>Actinomycetota</taxon>
        <taxon>Actinomycetes</taxon>
        <taxon>Kitasatosporales</taxon>
        <taxon>Streptomycetaceae</taxon>
        <taxon>Streptomyces</taxon>
    </lineage>
</organism>